<dbReference type="OrthoDB" id="6075074at2759"/>
<evidence type="ECO:0000256" key="3">
    <source>
        <dbReference type="ARBA" id="ARBA00022963"/>
    </source>
</evidence>
<dbReference type="GO" id="GO:0004623">
    <property type="term" value="F:phospholipase A2 activity"/>
    <property type="evidence" value="ECO:0007669"/>
    <property type="project" value="UniProtKB-EC"/>
</dbReference>
<evidence type="ECO:0000313" key="8">
    <source>
        <dbReference type="Proteomes" id="UP001152798"/>
    </source>
</evidence>
<comment type="cofactor">
    <cofactor evidence="1">
        <name>Ca(2+)</name>
        <dbReference type="ChEBI" id="CHEBI:29108"/>
    </cofactor>
</comment>
<proteinExistence type="predicted"/>
<dbReference type="AlphaFoldDB" id="A0A9P0HAF6"/>
<dbReference type="SUPFAM" id="SSF48619">
    <property type="entry name" value="Phospholipase A2, PLA2"/>
    <property type="match status" value="1"/>
</dbReference>
<protein>
    <recommendedName>
        <fullName evidence="2">phospholipase A2</fullName>
        <ecNumber evidence="2">3.1.1.4</ecNumber>
    </recommendedName>
    <alternativeName>
        <fullName evidence="5">Phosphatidylcholine 2-acylhydrolase</fullName>
    </alternativeName>
</protein>
<keyword evidence="4" id="KW-0443">Lipid metabolism</keyword>
<dbReference type="InterPro" id="IPR016090">
    <property type="entry name" value="PLA2-like_dom"/>
</dbReference>
<evidence type="ECO:0000313" key="7">
    <source>
        <dbReference type="EMBL" id="CAH1398565.1"/>
    </source>
</evidence>
<dbReference type="InterPro" id="IPR036444">
    <property type="entry name" value="PLipase_A2_dom_sf"/>
</dbReference>
<dbReference type="Gene3D" id="1.20.90.10">
    <property type="entry name" value="Phospholipase A2 domain"/>
    <property type="match status" value="1"/>
</dbReference>
<evidence type="ECO:0000259" key="6">
    <source>
        <dbReference type="Pfam" id="PF05826"/>
    </source>
</evidence>
<organism evidence="7 8">
    <name type="scientific">Nezara viridula</name>
    <name type="common">Southern green stink bug</name>
    <name type="synonym">Cimex viridulus</name>
    <dbReference type="NCBI Taxonomy" id="85310"/>
    <lineage>
        <taxon>Eukaryota</taxon>
        <taxon>Metazoa</taxon>
        <taxon>Ecdysozoa</taxon>
        <taxon>Arthropoda</taxon>
        <taxon>Hexapoda</taxon>
        <taxon>Insecta</taxon>
        <taxon>Pterygota</taxon>
        <taxon>Neoptera</taxon>
        <taxon>Paraneoptera</taxon>
        <taxon>Hemiptera</taxon>
        <taxon>Heteroptera</taxon>
        <taxon>Panheteroptera</taxon>
        <taxon>Pentatomomorpha</taxon>
        <taxon>Pentatomoidea</taxon>
        <taxon>Pentatomidae</taxon>
        <taxon>Pentatominae</taxon>
        <taxon>Nezara</taxon>
    </lineage>
</organism>
<keyword evidence="8" id="KW-1185">Reference proteome</keyword>
<dbReference type="EC" id="3.1.1.4" evidence="2"/>
<gene>
    <name evidence="7" type="ORF">NEZAVI_LOCUS8187</name>
</gene>
<reference evidence="7" key="1">
    <citation type="submission" date="2022-01" db="EMBL/GenBank/DDBJ databases">
        <authorList>
            <person name="King R."/>
        </authorList>
    </citation>
    <scope>NUCLEOTIDE SEQUENCE</scope>
</reference>
<dbReference type="EMBL" id="OV725080">
    <property type="protein sequence ID" value="CAH1398565.1"/>
    <property type="molecule type" value="Genomic_DNA"/>
</dbReference>
<evidence type="ECO:0000256" key="4">
    <source>
        <dbReference type="ARBA" id="ARBA00023098"/>
    </source>
</evidence>
<dbReference type="GO" id="GO:0016042">
    <property type="term" value="P:lipid catabolic process"/>
    <property type="evidence" value="ECO:0007669"/>
    <property type="project" value="UniProtKB-KW"/>
</dbReference>
<dbReference type="GO" id="GO:0006644">
    <property type="term" value="P:phospholipid metabolic process"/>
    <property type="evidence" value="ECO:0007669"/>
    <property type="project" value="InterPro"/>
</dbReference>
<evidence type="ECO:0000256" key="1">
    <source>
        <dbReference type="ARBA" id="ARBA00001913"/>
    </source>
</evidence>
<sequence>MSSRSPTDRELLRMPGTLWCGRGFSASRYGQLGPFLEADRCCRRHDTACPHYIAAMSHGYGLYNWRPSTLMHCSCDRSHLTRPKQIFCSSHSPVVNQMCPKSTPTACLPGSEQTGSLDILQWRFFVSSFGVFDYRNMRGSSDSR</sequence>
<feature type="domain" description="Phospholipase A2-like central" evidence="6">
    <location>
        <begin position="14"/>
        <end position="80"/>
    </location>
</feature>
<dbReference type="GO" id="GO:0050482">
    <property type="term" value="P:arachidonate secretion"/>
    <property type="evidence" value="ECO:0007669"/>
    <property type="project" value="InterPro"/>
</dbReference>
<dbReference type="Proteomes" id="UP001152798">
    <property type="component" value="Chromosome 4"/>
</dbReference>
<dbReference type="PANTHER" id="PTHR12253">
    <property type="entry name" value="RH14732P"/>
    <property type="match status" value="1"/>
</dbReference>
<keyword evidence="3" id="KW-0442">Lipid degradation</keyword>
<evidence type="ECO:0000256" key="5">
    <source>
        <dbReference type="ARBA" id="ARBA00029903"/>
    </source>
</evidence>
<accession>A0A9P0HAF6</accession>
<evidence type="ECO:0000256" key="2">
    <source>
        <dbReference type="ARBA" id="ARBA00013278"/>
    </source>
</evidence>
<name>A0A9P0HAF6_NEZVI</name>
<dbReference type="Pfam" id="PF05826">
    <property type="entry name" value="Phospholip_A2_2"/>
    <property type="match status" value="1"/>
</dbReference>